<sequence>MTNFQRRQAEEFSYSPGSPHGQASAAETCADVGKGCTGKGYGNNEDDGNGNVEGNDIGYVGGYGYSNSNTNTNSSLLNGNKILGALHLLSSP</sequence>
<dbReference type="Proteomes" id="UP000735302">
    <property type="component" value="Unassembled WGS sequence"/>
</dbReference>
<keyword evidence="3" id="KW-1185">Reference proteome</keyword>
<proteinExistence type="predicted"/>
<feature type="region of interest" description="Disordered" evidence="1">
    <location>
        <begin position="1"/>
        <end position="27"/>
    </location>
</feature>
<reference evidence="2 3" key="1">
    <citation type="journal article" date="2021" name="Elife">
        <title>Chloroplast acquisition without the gene transfer in kleptoplastic sea slugs, Plakobranchus ocellatus.</title>
        <authorList>
            <person name="Maeda T."/>
            <person name="Takahashi S."/>
            <person name="Yoshida T."/>
            <person name="Shimamura S."/>
            <person name="Takaki Y."/>
            <person name="Nagai Y."/>
            <person name="Toyoda A."/>
            <person name="Suzuki Y."/>
            <person name="Arimoto A."/>
            <person name="Ishii H."/>
            <person name="Satoh N."/>
            <person name="Nishiyama T."/>
            <person name="Hasebe M."/>
            <person name="Maruyama T."/>
            <person name="Minagawa J."/>
            <person name="Obokata J."/>
            <person name="Shigenobu S."/>
        </authorList>
    </citation>
    <scope>NUCLEOTIDE SEQUENCE [LARGE SCALE GENOMIC DNA]</scope>
</reference>
<evidence type="ECO:0000313" key="3">
    <source>
        <dbReference type="Proteomes" id="UP000735302"/>
    </source>
</evidence>
<gene>
    <name evidence="2" type="ORF">PoB_006582000</name>
</gene>
<organism evidence="2 3">
    <name type="scientific">Plakobranchus ocellatus</name>
    <dbReference type="NCBI Taxonomy" id="259542"/>
    <lineage>
        <taxon>Eukaryota</taxon>
        <taxon>Metazoa</taxon>
        <taxon>Spiralia</taxon>
        <taxon>Lophotrochozoa</taxon>
        <taxon>Mollusca</taxon>
        <taxon>Gastropoda</taxon>
        <taxon>Heterobranchia</taxon>
        <taxon>Euthyneura</taxon>
        <taxon>Panpulmonata</taxon>
        <taxon>Sacoglossa</taxon>
        <taxon>Placobranchoidea</taxon>
        <taxon>Plakobranchidae</taxon>
        <taxon>Plakobranchus</taxon>
    </lineage>
</organism>
<evidence type="ECO:0000313" key="2">
    <source>
        <dbReference type="EMBL" id="GFO39315.1"/>
    </source>
</evidence>
<comment type="caution">
    <text evidence="2">The sequence shown here is derived from an EMBL/GenBank/DDBJ whole genome shotgun (WGS) entry which is preliminary data.</text>
</comment>
<protein>
    <submittedName>
        <fullName evidence="2">Uncharacterized protein</fullName>
    </submittedName>
</protein>
<name>A0AAV4D5N7_9GAST</name>
<dbReference type="AlphaFoldDB" id="A0AAV4D5N7"/>
<evidence type="ECO:0000256" key="1">
    <source>
        <dbReference type="SAM" id="MobiDB-lite"/>
    </source>
</evidence>
<dbReference type="EMBL" id="BLXT01007490">
    <property type="protein sequence ID" value="GFO39315.1"/>
    <property type="molecule type" value="Genomic_DNA"/>
</dbReference>
<accession>A0AAV4D5N7</accession>